<name>A0A813L033_POLGL</name>
<protein>
    <submittedName>
        <fullName evidence="1">Uncharacterized protein</fullName>
    </submittedName>
</protein>
<comment type="caution">
    <text evidence="1">The sequence shown here is derived from an EMBL/GenBank/DDBJ whole genome shotgun (WGS) entry which is preliminary data.</text>
</comment>
<evidence type="ECO:0000313" key="1">
    <source>
        <dbReference type="EMBL" id="CAE8716131.1"/>
    </source>
</evidence>
<dbReference type="AlphaFoldDB" id="A0A813L033"/>
<dbReference type="Proteomes" id="UP000626109">
    <property type="component" value="Unassembled WGS sequence"/>
</dbReference>
<gene>
    <name evidence="1" type="ORF">PGLA2088_LOCUS38933</name>
</gene>
<dbReference type="EMBL" id="CAJNNW010032911">
    <property type="protein sequence ID" value="CAE8716131.1"/>
    <property type="molecule type" value="Genomic_DNA"/>
</dbReference>
<organism evidence="1 2">
    <name type="scientific">Polarella glacialis</name>
    <name type="common">Dinoflagellate</name>
    <dbReference type="NCBI Taxonomy" id="89957"/>
    <lineage>
        <taxon>Eukaryota</taxon>
        <taxon>Sar</taxon>
        <taxon>Alveolata</taxon>
        <taxon>Dinophyceae</taxon>
        <taxon>Suessiales</taxon>
        <taxon>Suessiaceae</taxon>
        <taxon>Polarella</taxon>
    </lineage>
</organism>
<accession>A0A813L033</accession>
<reference evidence="1" key="1">
    <citation type="submission" date="2021-02" db="EMBL/GenBank/DDBJ databases">
        <authorList>
            <person name="Dougan E. K."/>
            <person name="Rhodes N."/>
            <person name="Thang M."/>
            <person name="Chan C."/>
        </authorList>
    </citation>
    <scope>NUCLEOTIDE SEQUENCE</scope>
</reference>
<proteinExistence type="predicted"/>
<evidence type="ECO:0000313" key="2">
    <source>
        <dbReference type="Proteomes" id="UP000626109"/>
    </source>
</evidence>
<sequence>MQLRGMASSRMTPTLRSVMDTLNMQAFSHSSATDPTPREQLQECDVTCSAFWDTLERHGVLSLNVRVNGTTKTQPQWTESDEAWADALVQMLAAWQSANSAVTPLVVTIGSSPVMPKLTKALAQYPRRSHAAQPM</sequence>